<dbReference type="SUPFAM" id="SSF117281">
    <property type="entry name" value="Kelch motif"/>
    <property type="match status" value="1"/>
</dbReference>
<accession>A0A0D1CJV8</accession>
<proteinExistence type="predicted"/>
<dbReference type="Proteomes" id="UP000032232">
    <property type="component" value="Unassembled WGS sequence"/>
</dbReference>
<dbReference type="EMBL" id="JYFE01000060">
    <property type="protein sequence ID" value="KIT15027.1"/>
    <property type="molecule type" value="Genomic_DNA"/>
</dbReference>
<keyword evidence="2" id="KW-0413">Isomerase</keyword>
<dbReference type="GO" id="GO:0016853">
    <property type="term" value="F:isomerase activity"/>
    <property type="evidence" value="ECO:0007669"/>
    <property type="project" value="UniProtKB-KW"/>
</dbReference>
<evidence type="ECO:0000313" key="3">
    <source>
        <dbReference type="Proteomes" id="UP000032232"/>
    </source>
</evidence>
<dbReference type="PATRIC" id="fig|935700.4.peg.3459"/>
<dbReference type="RefSeq" id="WP_161793884.1">
    <property type="nucleotide sequence ID" value="NZ_FZPF01000001.1"/>
</dbReference>
<dbReference type="Gene3D" id="2.120.10.80">
    <property type="entry name" value="Kelch-type beta propeller"/>
    <property type="match status" value="1"/>
</dbReference>
<organism evidence="2 3">
    <name type="scientific">Jannaschia aquimarina</name>
    <dbReference type="NCBI Taxonomy" id="935700"/>
    <lineage>
        <taxon>Bacteria</taxon>
        <taxon>Pseudomonadati</taxon>
        <taxon>Pseudomonadota</taxon>
        <taxon>Alphaproteobacteria</taxon>
        <taxon>Rhodobacterales</taxon>
        <taxon>Roseobacteraceae</taxon>
        <taxon>Jannaschia</taxon>
    </lineage>
</organism>
<comment type="caution">
    <text evidence="2">The sequence shown here is derived from an EMBL/GenBank/DDBJ whole genome shotgun (WGS) entry which is preliminary data.</text>
</comment>
<dbReference type="Pfam" id="PF24996">
    <property type="entry name" value="NANM"/>
    <property type="match status" value="1"/>
</dbReference>
<dbReference type="InterPro" id="IPR056734">
    <property type="entry name" value="NANM"/>
</dbReference>
<dbReference type="STRING" id="935700.jaqu_33530"/>
<feature type="signal peptide" evidence="1">
    <location>
        <begin position="1"/>
        <end position="20"/>
    </location>
</feature>
<evidence type="ECO:0000313" key="2">
    <source>
        <dbReference type="EMBL" id="KIT15027.1"/>
    </source>
</evidence>
<sequence length="372" mass="39267">MKTILSAALAASIMVPAAWADPLDPNWTPMPSLPEMGALAQIGRSGLCAGTSDGALLFAGGANFPEPTKTASRGGAKTYYDDVLILRGQDWIVAEGTIPVRADSFLSVQDGDRVVCIGGQGYRSGADKREDLAAAFSMRLEDGALLIEDLPDLPAASVLGAGGIAEGRLIATAGMGVYALDLVAPDDGWSEIAQIPGPKRSVYGGTTADGMLWIVGGRNKTGDEWSHYAETHALDLATGTWRRAADFPVPAGFVTVLDAGGGKLAAIGGVDADYFLRIQSQVIPRNKEEKGSDAWTALNDQVTWLFDHHPGFMTQLFEYDIAADAWTQIGWHPGPAPINRAPVPFEGGWVLAGGEVSAGKRTPHVWKLELAD</sequence>
<evidence type="ECO:0000256" key="1">
    <source>
        <dbReference type="SAM" id="SignalP"/>
    </source>
</evidence>
<name>A0A0D1CJV8_9RHOB</name>
<dbReference type="EC" id="5.1.3.24" evidence="2"/>
<protein>
    <submittedName>
        <fullName evidence="2">NanM protein</fullName>
        <ecNumber evidence="2">5.1.3.24</ecNumber>
    </submittedName>
</protein>
<reference evidence="2 3" key="1">
    <citation type="submission" date="2015-02" db="EMBL/GenBank/DDBJ databases">
        <title>Genome Sequence of Jannaschia aquimarina DSM28248, a member of the Roseobacter clade.</title>
        <authorList>
            <person name="Voget S."/>
            <person name="Daniel R."/>
        </authorList>
    </citation>
    <scope>NUCLEOTIDE SEQUENCE [LARGE SCALE GENOMIC DNA]</scope>
    <source>
        <strain evidence="2 3">GSW-M26</strain>
    </source>
</reference>
<keyword evidence="1" id="KW-0732">Signal</keyword>
<feature type="chain" id="PRO_5002228760" evidence="1">
    <location>
        <begin position="21"/>
        <end position="372"/>
    </location>
</feature>
<keyword evidence="3" id="KW-1185">Reference proteome</keyword>
<dbReference type="InterPro" id="IPR015915">
    <property type="entry name" value="Kelch-typ_b-propeller"/>
</dbReference>
<dbReference type="AlphaFoldDB" id="A0A0D1CJV8"/>
<gene>
    <name evidence="2" type="primary">nanM</name>
    <name evidence="2" type="ORF">jaqu_33530</name>
</gene>